<protein>
    <submittedName>
        <fullName evidence="2">Uncharacterized protein</fullName>
    </submittedName>
</protein>
<sequence length="41" mass="4359">MRKPRVDSRPIDKAPKNKNQRGLAIGGWENGISLSGVAAAV</sequence>
<evidence type="ECO:0000256" key="1">
    <source>
        <dbReference type="SAM" id="MobiDB-lite"/>
    </source>
</evidence>
<organism evidence="2 3">
    <name type="scientific">Corchorus olitorius</name>
    <dbReference type="NCBI Taxonomy" id="93759"/>
    <lineage>
        <taxon>Eukaryota</taxon>
        <taxon>Viridiplantae</taxon>
        <taxon>Streptophyta</taxon>
        <taxon>Embryophyta</taxon>
        <taxon>Tracheophyta</taxon>
        <taxon>Spermatophyta</taxon>
        <taxon>Magnoliopsida</taxon>
        <taxon>eudicotyledons</taxon>
        <taxon>Gunneridae</taxon>
        <taxon>Pentapetalae</taxon>
        <taxon>rosids</taxon>
        <taxon>malvids</taxon>
        <taxon>Malvales</taxon>
        <taxon>Malvaceae</taxon>
        <taxon>Grewioideae</taxon>
        <taxon>Apeibeae</taxon>
        <taxon>Corchorus</taxon>
    </lineage>
</organism>
<comment type="caution">
    <text evidence="2">The sequence shown here is derived from an EMBL/GenBank/DDBJ whole genome shotgun (WGS) entry which is preliminary data.</text>
</comment>
<evidence type="ECO:0000313" key="3">
    <source>
        <dbReference type="Proteomes" id="UP000187203"/>
    </source>
</evidence>
<dbReference type="Proteomes" id="UP000187203">
    <property type="component" value="Unassembled WGS sequence"/>
</dbReference>
<dbReference type="EMBL" id="AWUE01017814">
    <property type="protein sequence ID" value="OMO84743.1"/>
    <property type="molecule type" value="Genomic_DNA"/>
</dbReference>
<accession>A0A1R3IQ85</accession>
<keyword evidence="3" id="KW-1185">Reference proteome</keyword>
<name>A0A1R3IQ85_9ROSI</name>
<proteinExistence type="predicted"/>
<dbReference type="AlphaFoldDB" id="A0A1R3IQ85"/>
<gene>
    <name evidence="2" type="ORF">COLO4_21867</name>
</gene>
<evidence type="ECO:0000313" key="2">
    <source>
        <dbReference type="EMBL" id="OMO84743.1"/>
    </source>
</evidence>
<reference evidence="3" key="1">
    <citation type="submission" date="2013-09" db="EMBL/GenBank/DDBJ databases">
        <title>Corchorus olitorius genome sequencing.</title>
        <authorList>
            <person name="Alam M."/>
            <person name="Haque M.S."/>
            <person name="Islam M.S."/>
            <person name="Emdad E.M."/>
            <person name="Islam M.M."/>
            <person name="Ahmed B."/>
            <person name="Halim A."/>
            <person name="Hossen Q.M.M."/>
            <person name="Hossain M.Z."/>
            <person name="Ahmed R."/>
            <person name="Khan M.M."/>
            <person name="Islam R."/>
            <person name="Rashid M.M."/>
            <person name="Khan S.A."/>
            <person name="Rahman M.S."/>
            <person name="Alam M."/>
            <person name="Yahiya A.S."/>
            <person name="Khan M.S."/>
            <person name="Azam M.S."/>
            <person name="Haque T."/>
            <person name="Lashkar M.Z.H."/>
            <person name="Akhand A.I."/>
            <person name="Morshed G."/>
            <person name="Roy S."/>
            <person name="Uddin K.S."/>
            <person name="Rabeya T."/>
            <person name="Hossain A.S."/>
            <person name="Chowdhury A."/>
            <person name="Snigdha A.R."/>
            <person name="Mortoza M.S."/>
            <person name="Matin S.A."/>
            <person name="Hoque S.M.E."/>
            <person name="Islam M.K."/>
            <person name="Roy D.K."/>
            <person name="Haider R."/>
            <person name="Moosa M.M."/>
            <person name="Elias S.M."/>
            <person name="Hasan A.M."/>
            <person name="Jahan S."/>
            <person name="Shafiuddin M."/>
            <person name="Mahmood N."/>
            <person name="Shommy N.S."/>
        </authorList>
    </citation>
    <scope>NUCLEOTIDE SEQUENCE [LARGE SCALE GENOMIC DNA]</scope>
    <source>
        <strain evidence="3">cv. O-4</strain>
    </source>
</reference>
<feature type="compositionally biased region" description="Basic and acidic residues" evidence="1">
    <location>
        <begin position="1"/>
        <end position="15"/>
    </location>
</feature>
<dbReference type="OrthoDB" id="10282400at2759"/>
<feature type="region of interest" description="Disordered" evidence="1">
    <location>
        <begin position="1"/>
        <end position="24"/>
    </location>
</feature>